<reference evidence="1 2" key="1">
    <citation type="submission" date="2019-05" db="EMBL/GenBank/DDBJ databases">
        <title>Dyadobacter AR-3-8 sp. nov., isolated from arctic soil.</title>
        <authorList>
            <person name="Chaudhary D.K."/>
        </authorList>
    </citation>
    <scope>NUCLEOTIDE SEQUENCE [LARGE SCALE GENOMIC DNA]</scope>
    <source>
        <strain evidence="1 2">AR-3-8</strain>
    </source>
</reference>
<protein>
    <recommendedName>
        <fullName evidence="3">Type IV secretory system conjugative DNA transfer family protein</fullName>
    </recommendedName>
</protein>
<evidence type="ECO:0000313" key="2">
    <source>
        <dbReference type="Proteomes" id="UP000304900"/>
    </source>
</evidence>
<keyword evidence="2" id="KW-1185">Reference proteome</keyword>
<gene>
    <name evidence="1" type="ORF">FDK13_34275</name>
</gene>
<dbReference type="OrthoDB" id="9759295at2"/>
<name>A0A4U6CPE4_9BACT</name>
<proteinExistence type="predicted"/>
<dbReference type="AlphaFoldDB" id="A0A4U6CPE4"/>
<dbReference type="RefSeq" id="WP_137344525.1">
    <property type="nucleotide sequence ID" value="NZ_SZVO01000033.1"/>
</dbReference>
<sequence>MMQSEKLILGRQDSGQSKAIGFSQQVKSKRIKKTPELIYHDMNAHLCTISRTGGGKGVSSVIPNLLDYPGSMVVLDLKGDLSAVTARGRSPFGKVIHISPFDNNGSDAFNPLFNKSGIRC</sequence>
<dbReference type="Proteomes" id="UP000304900">
    <property type="component" value="Unassembled WGS sequence"/>
</dbReference>
<accession>A0A4U6CPE4</accession>
<organism evidence="1 2">
    <name type="scientific">Dyadobacter frigoris</name>
    <dbReference type="NCBI Taxonomy" id="2576211"/>
    <lineage>
        <taxon>Bacteria</taxon>
        <taxon>Pseudomonadati</taxon>
        <taxon>Bacteroidota</taxon>
        <taxon>Cytophagia</taxon>
        <taxon>Cytophagales</taxon>
        <taxon>Spirosomataceae</taxon>
        <taxon>Dyadobacter</taxon>
    </lineage>
</organism>
<dbReference type="InterPro" id="IPR003688">
    <property type="entry name" value="TraG/VirD4"/>
</dbReference>
<dbReference type="GO" id="GO:0016020">
    <property type="term" value="C:membrane"/>
    <property type="evidence" value="ECO:0007669"/>
    <property type="project" value="InterPro"/>
</dbReference>
<evidence type="ECO:0000313" key="1">
    <source>
        <dbReference type="EMBL" id="TKT85261.1"/>
    </source>
</evidence>
<comment type="caution">
    <text evidence="1">The sequence shown here is derived from an EMBL/GenBank/DDBJ whole genome shotgun (WGS) entry which is preliminary data.</text>
</comment>
<dbReference type="EMBL" id="SZVO01000033">
    <property type="protein sequence ID" value="TKT85261.1"/>
    <property type="molecule type" value="Genomic_DNA"/>
</dbReference>
<dbReference type="Pfam" id="PF02534">
    <property type="entry name" value="T4SS-DNA_transf"/>
    <property type="match status" value="1"/>
</dbReference>
<evidence type="ECO:0008006" key="3">
    <source>
        <dbReference type="Google" id="ProtNLM"/>
    </source>
</evidence>